<keyword evidence="1" id="KW-0472">Membrane</keyword>
<feature type="transmembrane region" description="Helical" evidence="1">
    <location>
        <begin position="185"/>
        <end position="207"/>
    </location>
</feature>
<evidence type="ECO:0000313" key="2">
    <source>
        <dbReference type="EMBL" id="HBP31288.1"/>
    </source>
</evidence>
<feature type="transmembrane region" description="Helical" evidence="1">
    <location>
        <begin position="125"/>
        <end position="148"/>
    </location>
</feature>
<evidence type="ECO:0000313" key="3">
    <source>
        <dbReference type="Proteomes" id="UP000264036"/>
    </source>
</evidence>
<organism evidence="2 3">
    <name type="scientific">Advenella kashmirensis</name>
    <dbReference type="NCBI Taxonomy" id="310575"/>
    <lineage>
        <taxon>Bacteria</taxon>
        <taxon>Pseudomonadati</taxon>
        <taxon>Pseudomonadota</taxon>
        <taxon>Betaproteobacteria</taxon>
        <taxon>Burkholderiales</taxon>
        <taxon>Alcaligenaceae</taxon>
    </lineage>
</organism>
<protein>
    <submittedName>
        <fullName evidence="2">Anti-sigma F factor</fullName>
    </submittedName>
</protein>
<reference evidence="2 3" key="1">
    <citation type="journal article" date="2018" name="Nat. Biotechnol.">
        <title>A standardized bacterial taxonomy based on genome phylogeny substantially revises the tree of life.</title>
        <authorList>
            <person name="Parks D.H."/>
            <person name="Chuvochina M."/>
            <person name="Waite D.W."/>
            <person name="Rinke C."/>
            <person name="Skarshewski A."/>
            <person name="Chaumeil P.A."/>
            <person name="Hugenholtz P."/>
        </authorList>
    </citation>
    <scope>NUCLEOTIDE SEQUENCE [LARGE SCALE GENOMIC DNA]</scope>
    <source>
        <strain evidence="2">UBA10707</strain>
    </source>
</reference>
<dbReference type="Pfam" id="PF06532">
    <property type="entry name" value="NrsF"/>
    <property type="match status" value="1"/>
</dbReference>
<dbReference type="AlphaFoldDB" id="A0A356LKQ1"/>
<dbReference type="InterPro" id="IPR009495">
    <property type="entry name" value="NrsF"/>
</dbReference>
<gene>
    <name evidence="2" type="ORF">DD666_18005</name>
</gene>
<dbReference type="Proteomes" id="UP000264036">
    <property type="component" value="Unassembled WGS sequence"/>
</dbReference>
<feature type="transmembrane region" description="Helical" evidence="1">
    <location>
        <begin position="160"/>
        <end position="179"/>
    </location>
</feature>
<feature type="transmembrane region" description="Helical" evidence="1">
    <location>
        <begin position="59"/>
        <end position="82"/>
    </location>
</feature>
<name>A0A356LKQ1_9BURK</name>
<proteinExistence type="predicted"/>
<dbReference type="EMBL" id="DOEK01000038">
    <property type="protein sequence ID" value="HBP31288.1"/>
    <property type="molecule type" value="Genomic_DNA"/>
</dbReference>
<keyword evidence="1" id="KW-1133">Transmembrane helix</keyword>
<evidence type="ECO:0000256" key="1">
    <source>
        <dbReference type="SAM" id="Phobius"/>
    </source>
</evidence>
<feature type="transmembrane region" description="Helical" evidence="1">
    <location>
        <begin position="94"/>
        <end position="113"/>
    </location>
</feature>
<sequence length="213" mass="22711">MKTDDLVALLTNNAEPADHSLTVRRYSWAMVISAVGAVVLLLTGFGVRPDLSVMLGTPLFWAKLAFPALMAVSAFLVVARLARPGTPVGRRWTAMAIPVVAVVVAAVLTLGFAPASERLAMVLGVSWQSCPFNIAYLAVPGFVATFWAMKGMAPTRLRMAGAAAGLLSGAVATLIYCLHCPEMEVAFWAVWYIAGMLIPTVIGALLAPRLLRW</sequence>
<feature type="transmembrane region" description="Helical" evidence="1">
    <location>
        <begin position="26"/>
        <end position="47"/>
    </location>
</feature>
<keyword evidence="1" id="KW-0812">Transmembrane</keyword>
<comment type="caution">
    <text evidence="2">The sequence shown here is derived from an EMBL/GenBank/DDBJ whole genome shotgun (WGS) entry which is preliminary data.</text>
</comment>
<accession>A0A356LKQ1</accession>